<dbReference type="PANTHER" id="PTHR43792">
    <property type="entry name" value="GNAT FAMILY, PUTATIVE (AFU_ORTHOLOGUE AFUA_3G00765)-RELATED-RELATED"/>
    <property type="match status" value="1"/>
</dbReference>
<dbReference type="Proteomes" id="UP000635565">
    <property type="component" value="Unassembled WGS sequence"/>
</dbReference>
<proteinExistence type="predicted"/>
<dbReference type="PANTHER" id="PTHR43792:SF1">
    <property type="entry name" value="N-ACETYLTRANSFERASE DOMAIN-CONTAINING PROTEIN"/>
    <property type="match status" value="1"/>
</dbReference>
<evidence type="ECO:0000259" key="1">
    <source>
        <dbReference type="PROSITE" id="PS51186"/>
    </source>
</evidence>
<dbReference type="SUPFAM" id="SSF55729">
    <property type="entry name" value="Acyl-CoA N-acyltransferases (Nat)"/>
    <property type="match status" value="1"/>
</dbReference>
<organism evidence="2 3">
    <name type="scientific">Dictyobacter formicarum</name>
    <dbReference type="NCBI Taxonomy" id="2778368"/>
    <lineage>
        <taxon>Bacteria</taxon>
        <taxon>Bacillati</taxon>
        <taxon>Chloroflexota</taxon>
        <taxon>Ktedonobacteria</taxon>
        <taxon>Ktedonobacterales</taxon>
        <taxon>Dictyobacteraceae</taxon>
        <taxon>Dictyobacter</taxon>
    </lineage>
</organism>
<dbReference type="Pfam" id="PF13302">
    <property type="entry name" value="Acetyltransf_3"/>
    <property type="match status" value="1"/>
</dbReference>
<gene>
    <name evidence="2" type="ORF">KSZ_00570</name>
</gene>
<name>A0ABQ3V9Z6_9CHLR</name>
<feature type="domain" description="N-acetyltransferase" evidence="1">
    <location>
        <begin position="9"/>
        <end position="175"/>
    </location>
</feature>
<keyword evidence="3" id="KW-1185">Reference proteome</keyword>
<dbReference type="InterPro" id="IPR000182">
    <property type="entry name" value="GNAT_dom"/>
</dbReference>
<sequence length="179" mass="20549">MVLLTTQRLKLREFKLTDWPDVYAYESDPAVARYLAYSASSPHECQSNLDFLVEHQHEQQRLIFHLAVVLAREKHLIGTCGLQITNRAVGEAELGYALHSAYWGHGYMSEAAQAMVNYGFKTLQLRRIFGTCVPDNAASIRVMQKIGMQEEGHLRENKFIKGQVCDSLFFAILKREWKQ</sequence>
<accession>A0ABQ3V9Z6</accession>
<reference evidence="2 3" key="1">
    <citation type="journal article" date="2021" name="Int. J. Syst. Evol. Microbiol.">
        <title>Reticulibacter mediterranei gen. nov., sp. nov., within the new family Reticulibacteraceae fam. nov., and Ktedonospora formicarum gen. nov., sp. nov., Ktedonobacter robiniae sp. nov., Dictyobacter formicarum sp. nov. and Dictyobacter arantiisoli sp. nov., belonging to the class Ktedonobacteria.</title>
        <authorList>
            <person name="Yabe S."/>
            <person name="Zheng Y."/>
            <person name="Wang C.M."/>
            <person name="Sakai Y."/>
            <person name="Abe K."/>
            <person name="Yokota A."/>
            <person name="Donadio S."/>
            <person name="Cavaletti L."/>
            <person name="Monciardini P."/>
        </authorList>
    </citation>
    <scope>NUCLEOTIDE SEQUENCE [LARGE SCALE GENOMIC DNA]</scope>
    <source>
        <strain evidence="2 3">SOSP1-9</strain>
    </source>
</reference>
<evidence type="ECO:0000313" key="2">
    <source>
        <dbReference type="EMBL" id="GHO82051.1"/>
    </source>
</evidence>
<comment type="caution">
    <text evidence="2">The sequence shown here is derived from an EMBL/GenBank/DDBJ whole genome shotgun (WGS) entry which is preliminary data.</text>
</comment>
<dbReference type="PROSITE" id="PS51186">
    <property type="entry name" value="GNAT"/>
    <property type="match status" value="1"/>
</dbReference>
<dbReference type="InterPro" id="IPR051531">
    <property type="entry name" value="N-acetyltransferase"/>
</dbReference>
<evidence type="ECO:0000313" key="3">
    <source>
        <dbReference type="Proteomes" id="UP000635565"/>
    </source>
</evidence>
<protein>
    <submittedName>
        <fullName evidence="2">N-acetyltransferase</fullName>
    </submittedName>
</protein>
<dbReference type="EMBL" id="BNJJ01000001">
    <property type="protein sequence ID" value="GHO82051.1"/>
    <property type="molecule type" value="Genomic_DNA"/>
</dbReference>
<dbReference type="RefSeq" id="WP_201359759.1">
    <property type="nucleotide sequence ID" value="NZ_BNJJ01000001.1"/>
</dbReference>
<dbReference type="InterPro" id="IPR016181">
    <property type="entry name" value="Acyl_CoA_acyltransferase"/>
</dbReference>
<dbReference type="Gene3D" id="3.40.630.30">
    <property type="match status" value="1"/>
</dbReference>